<accession>A0ABW6Y3M0</accession>
<name>A0ABW6Y3M0_9ACTN</name>
<reference evidence="1 2" key="1">
    <citation type="submission" date="2024-10" db="EMBL/GenBank/DDBJ databases">
        <title>The Natural Products Discovery Center: Release of the First 8490 Sequenced Strains for Exploring Actinobacteria Biosynthetic Diversity.</title>
        <authorList>
            <person name="Kalkreuter E."/>
            <person name="Kautsar S.A."/>
            <person name="Yang D."/>
            <person name="Bader C.D."/>
            <person name="Teijaro C.N."/>
            <person name="Fluegel L."/>
            <person name="Davis C.M."/>
            <person name="Simpson J.R."/>
            <person name="Lauterbach L."/>
            <person name="Steele A.D."/>
            <person name="Gui C."/>
            <person name="Meng S."/>
            <person name="Li G."/>
            <person name="Viehrig K."/>
            <person name="Ye F."/>
            <person name="Su P."/>
            <person name="Kiefer A.F."/>
            <person name="Nichols A."/>
            <person name="Cepeda A.J."/>
            <person name="Yan W."/>
            <person name="Fan B."/>
            <person name="Jiang Y."/>
            <person name="Adhikari A."/>
            <person name="Zheng C.-J."/>
            <person name="Schuster L."/>
            <person name="Cowan T.M."/>
            <person name="Smanski M.J."/>
            <person name="Chevrette M.G."/>
            <person name="De Carvalho L.P.S."/>
            <person name="Shen B."/>
        </authorList>
    </citation>
    <scope>NUCLEOTIDE SEQUENCE [LARGE SCALE GENOMIC DNA]</scope>
    <source>
        <strain evidence="1 2">NPDC012605</strain>
    </source>
</reference>
<gene>
    <name evidence="1" type="ORF">ACFY8C_39890</name>
</gene>
<comment type="caution">
    <text evidence="1">The sequence shown here is derived from an EMBL/GenBank/DDBJ whole genome shotgun (WGS) entry which is preliminary data.</text>
</comment>
<sequence>MTRALLPRLERLERRRAEAAALGAEILALLDEWERDDPEELAAFLDSPELARALTPTHERTARR</sequence>
<protein>
    <submittedName>
        <fullName evidence="1">Uncharacterized protein</fullName>
    </submittedName>
</protein>
<keyword evidence="2" id="KW-1185">Reference proteome</keyword>
<dbReference type="EMBL" id="JBIBDZ010000028">
    <property type="protein sequence ID" value="MFF5924391.1"/>
    <property type="molecule type" value="Genomic_DNA"/>
</dbReference>
<organism evidence="1 2">
    <name type="scientific">Streptomyces flavochromogenes</name>
    <dbReference type="NCBI Taxonomy" id="68199"/>
    <lineage>
        <taxon>Bacteria</taxon>
        <taxon>Bacillati</taxon>
        <taxon>Actinomycetota</taxon>
        <taxon>Actinomycetes</taxon>
        <taxon>Kitasatosporales</taxon>
        <taxon>Streptomycetaceae</taxon>
        <taxon>Streptomyces</taxon>
    </lineage>
</organism>
<evidence type="ECO:0000313" key="2">
    <source>
        <dbReference type="Proteomes" id="UP001602370"/>
    </source>
</evidence>
<dbReference type="Proteomes" id="UP001602370">
    <property type="component" value="Unassembled WGS sequence"/>
</dbReference>
<dbReference type="RefSeq" id="WP_359521278.1">
    <property type="nucleotide sequence ID" value="NZ_JBIBDZ010000028.1"/>
</dbReference>
<evidence type="ECO:0000313" key="1">
    <source>
        <dbReference type="EMBL" id="MFF5924391.1"/>
    </source>
</evidence>
<proteinExistence type="predicted"/>